<feature type="chain" id="PRO_5003455595" evidence="1">
    <location>
        <begin position="25"/>
        <end position="157"/>
    </location>
</feature>
<gene>
    <name evidence="2" type="primary">GABRB1</name>
</gene>
<protein>
    <submittedName>
        <fullName evidence="2">Gamma-aminobutyric acid type A receptor subunit beta1</fullName>
    </submittedName>
</protein>
<dbReference type="GO" id="GO:0005230">
    <property type="term" value="F:extracellular ligand-gated monoatomic ion channel activity"/>
    <property type="evidence" value="ECO:0007669"/>
    <property type="project" value="InterPro"/>
</dbReference>
<proteinExistence type="predicted"/>
<keyword evidence="1" id="KW-0732">Signal</keyword>
<accession>G3TW45</accession>
<dbReference type="Proteomes" id="UP000007646">
    <property type="component" value="Unassembled WGS sequence"/>
</dbReference>
<evidence type="ECO:0000313" key="3">
    <source>
        <dbReference type="Proteomes" id="UP000007646"/>
    </source>
</evidence>
<dbReference type="AlphaFoldDB" id="G3TW45"/>
<dbReference type="SUPFAM" id="SSF63712">
    <property type="entry name" value="Nicotinic receptor ligand binding domain-like"/>
    <property type="match status" value="1"/>
</dbReference>
<keyword evidence="3" id="KW-1185">Reference proteome</keyword>
<evidence type="ECO:0000313" key="2">
    <source>
        <dbReference type="Ensembl" id="ENSLAFP00000019803.1"/>
    </source>
</evidence>
<reference evidence="2" key="2">
    <citation type="submission" date="2025-08" db="UniProtKB">
        <authorList>
            <consortium name="Ensembl"/>
        </authorList>
    </citation>
    <scope>IDENTIFICATION</scope>
    <source>
        <strain evidence="2">Isolate ISIS603380</strain>
    </source>
</reference>
<dbReference type="Gene3D" id="2.70.170.10">
    <property type="entry name" value="Neurotransmitter-gated ion-channel ligand-binding domain"/>
    <property type="match status" value="1"/>
</dbReference>
<sequence>MWTVQNRESLGLLSFPVMIAMVCCAPHANEPSNMSYVKETVDKLLKGYDIRLRPDFGGPPVDVGMRIDVASIDMVSEVNMVSGLALGPAAGLTQMRNGPVPMPSAFPWRSPPGPGVPLRARSPLRHTQPSPALYFQHTRATAVFRRKRAPHYFGKDR</sequence>
<evidence type="ECO:0000256" key="1">
    <source>
        <dbReference type="SAM" id="SignalP"/>
    </source>
</evidence>
<dbReference type="Ensembl" id="ENSLAFT00000027418.1">
    <property type="protein sequence ID" value="ENSLAFP00000019803.1"/>
    <property type="gene ID" value="ENSLAFG00000030534.1"/>
</dbReference>
<feature type="signal peptide" evidence="1">
    <location>
        <begin position="1"/>
        <end position="24"/>
    </location>
</feature>
<dbReference type="HOGENOM" id="CLU_1681934_0_0_1"/>
<reference evidence="2" key="3">
    <citation type="submission" date="2025-09" db="UniProtKB">
        <authorList>
            <consortium name="Ensembl"/>
        </authorList>
    </citation>
    <scope>IDENTIFICATION</scope>
    <source>
        <strain evidence="2">Isolate ISIS603380</strain>
    </source>
</reference>
<dbReference type="InterPro" id="IPR036734">
    <property type="entry name" value="Neur_chan_lig-bd_sf"/>
</dbReference>
<dbReference type="GeneTree" id="ENSGT00940000154245"/>
<name>G3TW45_LOXAF</name>
<reference evidence="2 3" key="1">
    <citation type="submission" date="2009-06" db="EMBL/GenBank/DDBJ databases">
        <title>The Genome Sequence of Loxodonta africana (African elephant).</title>
        <authorList>
            <person name="Di Palma F."/>
            <person name="Heiman D."/>
            <person name="Young S."/>
            <person name="Johnson J."/>
            <person name="Lander E.S."/>
            <person name="Lindblad-Toh K."/>
        </authorList>
    </citation>
    <scope>NUCLEOTIDE SEQUENCE [LARGE SCALE GENOMIC DNA]</scope>
    <source>
        <strain evidence="2 3">Isolate ISIS603380</strain>
    </source>
</reference>
<dbReference type="GO" id="GO:0016020">
    <property type="term" value="C:membrane"/>
    <property type="evidence" value="ECO:0007669"/>
    <property type="project" value="InterPro"/>
</dbReference>
<organism evidence="2 3">
    <name type="scientific">Loxodonta africana</name>
    <name type="common">African elephant</name>
    <dbReference type="NCBI Taxonomy" id="9785"/>
    <lineage>
        <taxon>Eukaryota</taxon>
        <taxon>Metazoa</taxon>
        <taxon>Chordata</taxon>
        <taxon>Craniata</taxon>
        <taxon>Vertebrata</taxon>
        <taxon>Euteleostomi</taxon>
        <taxon>Mammalia</taxon>
        <taxon>Eutheria</taxon>
        <taxon>Afrotheria</taxon>
        <taxon>Proboscidea</taxon>
        <taxon>Elephantidae</taxon>
        <taxon>Loxodonta</taxon>
    </lineage>
</organism>